<name>A0A158JHP2_9BURK</name>
<dbReference type="STRING" id="326474.AWB65_06604"/>
<sequence length="34" mass="3382">MNGQELVDAVAGRSGYSVTTGNTGQLVGFAVNAP</sequence>
<organism evidence="1 2">
    <name type="scientific">Caballeronia humi</name>
    <dbReference type="NCBI Taxonomy" id="326474"/>
    <lineage>
        <taxon>Bacteria</taxon>
        <taxon>Pseudomonadati</taxon>
        <taxon>Pseudomonadota</taxon>
        <taxon>Betaproteobacteria</taxon>
        <taxon>Burkholderiales</taxon>
        <taxon>Burkholderiaceae</taxon>
        <taxon>Caballeronia</taxon>
    </lineage>
</organism>
<gene>
    <name evidence="1" type="ORF">AWB65_06604</name>
</gene>
<evidence type="ECO:0000313" key="1">
    <source>
        <dbReference type="EMBL" id="SAL67850.1"/>
    </source>
</evidence>
<dbReference type="EMBL" id="FCNW02000096">
    <property type="protein sequence ID" value="SAL67850.1"/>
    <property type="molecule type" value="Genomic_DNA"/>
</dbReference>
<dbReference type="AlphaFoldDB" id="A0A158JHP2"/>
<dbReference type="Proteomes" id="UP000054977">
    <property type="component" value="Unassembled WGS sequence"/>
</dbReference>
<accession>A0A158JHP2</accession>
<comment type="caution">
    <text evidence="1">The sequence shown here is derived from an EMBL/GenBank/DDBJ whole genome shotgun (WGS) entry which is preliminary data.</text>
</comment>
<evidence type="ECO:0000313" key="2">
    <source>
        <dbReference type="Proteomes" id="UP000054977"/>
    </source>
</evidence>
<proteinExistence type="predicted"/>
<reference evidence="1" key="1">
    <citation type="submission" date="2016-01" db="EMBL/GenBank/DDBJ databases">
        <authorList>
            <person name="Peeters C."/>
        </authorList>
    </citation>
    <scope>NUCLEOTIDE SEQUENCE [LARGE SCALE GENOMIC DNA]</scope>
    <source>
        <strain evidence="1">LMG 22934</strain>
    </source>
</reference>
<keyword evidence="2" id="KW-1185">Reference proteome</keyword>
<protein>
    <submittedName>
        <fullName evidence="1">Uncharacterized protein</fullName>
    </submittedName>
</protein>